<dbReference type="GO" id="GO:0007420">
    <property type="term" value="P:brain development"/>
    <property type="evidence" value="ECO:0007669"/>
    <property type="project" value="TreeGrafter"/>
</dbReference>
<dbReference type="InterPro" id="IPR036179">
    <property type="entry name" value="Ig-like_dom_sf"/>
</dbReference>
<dbReference type="PROSITE" id="PS50835">
    <property type="entry name" value="IG_LIKE"/>
    <property type="match status" value="1"/>
</dbReference>
<dbReference type="AlphaFoldDB" id="A0A8K0KCG8"/>
<dbReference type="SUPFAM" id="SSF48726">
    <property type="entry name" value="Immunoglobulin"/>
    <property type="match status" value="2"/>
</dbReference>
<feature type="domain" description="Ig-like" evidence="3">
    <location>
        <begin position="114"/>
        <end position="212"/>
    </location>
</feature>
<keyword evidence="2" id="KW-1015">Disulfide bond</keyword>
<reference evidence="4" key="2">
    <citation type="submission" date="2017-10" db="EMBL/GenBank/DDBJ databases">
        <title>Ladona fulva Genome sequencing and assembly.</title>
        <authorList>
            <person name="Murali S."/>
            <person name="Richards S."/>
            <person name="Bandaranaike D."/>
            <person name="Bellair M."/>
            <person name="Blankenburg K."/>
            <person name="Chao H."/>
            <person name="Dinh H."/>
            <person name="Doddapaneni H."/>
            <person name="Dugan-Rocha S."/>
            <person name="Elkadiri S."/>
            <person name="Gnanaolivu R."/>
            <person name="Hernandez B."/>
            <person name="Skinner E."/>
            <person name="Javaid M."/>
            <person name="Lee S."/>
            <person name="Li M."/>
            <person name="Ming W."/>
            <person name="Munidasa M."/>
            <person name="Muniz J."/>
            <person name="Nguyen L."/>
            <person name="Hughes D."/>
            <person name="Osuji N."/>
            <person name="Pu L.-L."/>
            <person name="Puazo M."/>
            <person name="Qu C."/>
            <person name="Quiroz J."/>
            <person name="Raj R."/>
            <person name="Weissenberger G."/>
            <person name="Xin Y."/>
            <person name="Zou X."/>
            <person name="Han Y."/>
            <person name="Worley K."/>
            <person name="Muzny D."/>
            <person name="Gibbs R."/>
        </authorList>
    </citation>
    <scope>NUCLEOTIDE SEQUENCE</scope>
    <source>
        <strain evidence="4">Sampled in the wild</strain>
    </source>
</reference>
<sequence>MGSFEDTGDNVVSVKSGRAAILNMPVIRSHPMPAVSWVADDSKALYGTKYAAVTPQASVPDATHQLVILSADSSDQKAYRAHATNTQLGKEENSAYIRVIVIPDGNSEESEIAPEIVVPPSNLTVTKGEALADLHCIANARPLHMLETTWYKDGMRLEPLDEMDGGGYGFGDPWNRTLSLLSVGLVHHGHYSCQVRLRSGGHPTAIASAYVNIIGK</sequence>
<dbReference type="Gene3D" id="2.60.40.10">
    <property type="entry name" value="Immunoglobulins"/>
    <property type="match status" value="2"/>
</dbReference>
<evidence type="ECO:0000256" key="1">
    <source>
        <dbReference type="ARBA" id="ARBA00022737"/>
    </source>
</evidence>
<dbReference type="Proteomes" id="UP000792457">
    <property type="component" value="Unassembled WGS sequence"/>
</dbReference>
<dbReference type="EMBL" id="KZ308540">
    <property type="protein sequence ID" value="KAG8231180.1"/>
    <property type="molecule type" value="Genomic_DNA"/>
</dbReference>
<dbReference type="InterPro" id="IPR013098">
    <property type="entry name" value="Ig_I-set"/>
</dbReference>
<gene>
    <name evidence="4" type="ORF">J437_LFUL007940</name>
</gene>
<reference evidence="4" key="1">
    <citation type="submission" date="2013-04" db="EMBL/GenBank/DDBJ databases">
        <authorList>
            <person name="Qu J."/>
            <person name="Murali S.C."/>
            <person name="Bandaranaike D."/>
            <person name="Bellair M."/>
            <person name="Blankenburg K."/>
            <person name="Chao H."/>
            <person name="Dinh H."/>
            <person name="Doddapaneni H."/>
            <person name="Downs B."/>
            <person name="Dugan-Rocha S."/>
            <person name="Elkadiri S."/>
            <person name="Gnanaolivu R.D."/>
            <person name="Hernandez B."/>
            <person name="Javaid M."/>
            <person name="Jayaseelan J.C."/>
            <person name="Lee S."/>
            <person name="Li M."/>
            <person name="Ming W."/>
            <person name="Munidasa M."/>
            <person name="Muniz J."/>
            <person name="Nguyen L."/>
            <person name="Ongeri F."/>
            <person name="Osuji N."/>
            <person name="Pu L.-L."/>
            <person name="Puazo M."/>
            <person name="Qu C."/>
            <person name="Quiroz J."/>
            <person name="Raj R."/>
            <person name="Weissenberger G."/>
            <person name="Xin Y."/>
            <person name="Zou X."/>
            <person name="Han Y."/>
            <person name="Richards S."/>
            <person name="Worley K."/>
            <person name="Muzny D."/>
            <person name="Gibbs R."/>
        </authorList>
    </citation>
    <scope>NUCLEOTIDE SEQUENCE</scope>
    <source>
        <strain evidence="4">Sampled in the wild</strain>
    </source>
</reference>
<accession>A0A8K0KCG8</accession>
<protein>
    <recommendedName>
        <fullName evidence="3">Ig-like domain-containing protein</fullName>
    </recommendedName>
</protein>
<dbReference type="SMART" id="SM00409">
    <property type="entry name" value="IG"/>
    <property type="match status" value="2"/>
</dbReference>
<dbReference type="OrthoDB" id="8923679at2759"/>
<dbReference type="Pfam" id="PF07679">
    <property type="entry name" value="I-set"/>
    <property type="match status" value="1"/>
</dbReference>
<evidence type="ECO:0000313" key="4">
    <source>
        <dbReference type="EMBL" id="KAG8231180.1"/>
    </source>
</evidence>
<dbReference type="PANTHER" id="PTHR44170:SF49">
    <property type="entry name" value="PROTEIN SIDEKICK-1 ISOFORM X1"/>
    <property type="match status" value="1"/>
</dbReference>
<evidence type="ECO:0000313" key="5">
    <source>
        <dbReference type="Proteomes" id="UP000792457"/>
    </source>
</evidence>
<evidence type="ECO:0000256" key="2">
    <source>
        <dbReference type="ARBA" id="ARBA00023157"/>
    </source>
</evidence>
<comment type="caution">
    <text evidence="4">The sequence shown here is derived from an EMBL/GenBank/DDBJ whole genome shotgun (WGS) entry which is preliminary data.</text>
</comment>
<evidence type="ECO:0000259" key="3">
    <source>
        <dbReference type="PROSITE" id="PS50835"/>
    </source>
</evidence>
<dbReference type="Pfam" id="PF13927">
    <property type="entry name" value="Ig_3"/>
    <property type="match status" value="1"/>
</dbReference>
<organism evidence="4 5">
    <name type="scientific">Ladona fulva</name>
    <name type="common">Scarce chaser dragonfly</name>
    <name type="synonym">Libellula fulva</name>
    <dbReference type="NCBI Taxonomy" id="123851"/>
    <lineage>
        <taxon>Eukaryota</taxon>
        <taxon>Metazoa</taxon>
        <taxon>Ecdysozoa</taxon>
        <taxon>Arthropoda</taxon>
        <taxon>Hexapoda</taxon>
        <taxon>Insecta</taxon>
        <taxon>Pterygota</taxon>
        <taxon>Palaeoptera</taxon>
        <taxon>Odonata</taxon>
        <taxon>Epiprocta</taxon>
        <taxon>Anisoptera</taxon>
        <taxon>Libelluloidea</taxon>
        <taxon>Libellulidae</taxon>
        <taxon>Ladona</taxon>
    </lineage>
</organism>
<dbReference type="GO" id="GO:0005886">
    <property type="term" value="C:plasma membrane"/>
    <property type="evidence" value="ECO:0007669"/>
    <property type="project" value="TreeGrafter"/>
</dbReference>
<dbReference type="GO" id="GO:0098632">
    <property type="term" value="F:cell-cell adhesion mediator activity"/>
    <property type="evidence" value="ECO:0007669"/>
    <property type="project" value="TreeGrafter"/>
</dbReference>
<proteinExistence type="predicted"/>
<feature type="non-terminal residue" evidence="4">
    <location>
        <position position="1"/>
    </location>
</feature>
<keyword evidence="1" id="KW-0677">Repeat</keyword>
<dbReference type="PANTHER" id="PTHR44170">
    <property type="entry name" value="PROTEIN SIDEKICK"/>
    <property type="match status" value="1"/>
</dbReference>
<dbReference type="InterPro" id="IPR003599">
    <property type="entry name" value="Ig_sub"/>
</dbReference>
<dbReference type="GO" id="GO:0007411">
    <property type="term" value="P:axon guidance"/>
    <property type="evidence" value="ECO:0007669"/>
    <property type="project" value="TreeGrafter"/>
</dbReference>
<dbReference type="InterPro" id="IPR007110">
    <property type="entry name" value="Ig-like_dom"/>
</dbReference>
<name>A0A8K0KCG8_LADFU</name>
<keyword evidence="5" id="KW-1185">Reference proteome</keyword>
<dbReference type="GO" id="GO:0030424">
    <property type="term" value="C:axon"/>
    <property type="evidence" value="ECO:0007669"/>
    <property type="project" value="TreeGrafter"/>
</dbReference>
<dbReference type="InterPro" id="IPR013783">
    <property type="entry name" value="Ig-like_fold"/>
</dbReference>